<organism evidence="14 15">
    <name type="scientific">Chaetomium globosum (strain ATCC 6205 / CBS 148.51 / DSM 1962 / NBRC 6347 / NRRL 1970)</name>
    <name type="common">Soil fungus</name>
    <dbReference type="NCBI Taxonomy" id="306901"/>
    <lineage>
        <taxon>Eukaryota</taxon>
        <taxon>Fungi</taxon>
        <taxon>Dikarya</taxon>
        <taxon>Ascomycota</taxon>
        <taxon>Pezizomycotina</taxon>
        <taxon>Sordariomycetes</taxon>
        <taxon>Sordariomycetidae</taxon>
        <taxon>Sordariales</taxon>
        <taxon>Chaetomiaceae</taxon>
        <taxon>Chaetomium</taxon>
    </lineage>
</organism>
<dbReference type="InterPro" id="IPR006070">
    <property type="entry name" value="Sua5-like_dom"/>
</dbReference>
<evidence type="ECO:0000313" key="14">
    <source>
        <dbReference type="EMBL" id="EAQ92853.1"/>
    </source>
</evidence>
<dbReference type="VEuPathDB" id="FungiDB:CHGG_01088"/>
<dbReference type="PROSITE" id="PS50011">
    <property type="entry name" value="PROTEIN_KINASE_DOM"/>
    <property type="match status" value="1"/>
</dbReference>
<dbReference type="PANTHER" id="PTHR48012">
    <property type="entry name" value="STERILE20-LIKE KINASE, ISOFORM B-RELATED"/>
    <property type="match status" value="1"/>
</dbReference>
<evidence type="ECO:0000256" key="12">
    <source>
        <dbReference type="SAM" id="MobiDB-lite"/>
    </source>
</evidence>
<dbReference type="RefSeq" id="XP_001220309.1">
    <property type="nucleotide sequence ID" value="XM_001220308.1"/>
</dbReference>
<dbReference type="EC" id="2.7.11.1" evidence="2"/>
<evidence type="ECO:0000256" key="5">
    <source>
        <dbReference type="ARBA" id="ARBA00022679"/>
    </source>
</evidence>
<evidence type="ECO:0000256" key="8">
    <source>
        <dbReference type="ARBA" id="ARBA00022840"/>
    </source>
</evidence>
<dbReference type="Proteomes" id="UP000001056">
    <property type="component" value="Unassembled WGS sequence"/>
</dbReference>
<reference evidence="15" key="1">
    <citation type="journal article" date="2015" name="Genome Announc.">
        <title>Draft genome sequence of the cellulolytic fungus Chaetomium globosum.</title>
        <authorList>
            <person name="Cuomo C.A."/>
            <person name="Untereiner W.A."/>
            <person name="Ma L.-J."/>
            <person name="Grabherr M."/>
            <person name="Birren B.W."/>
        </authorList>
    </citation>
    <scope>NUCLEOTIDE SEQUENCE [LARGE SCALE GENOMIC DNA]</scope>
    <source>
        <strain evidence="15">ATCC 6205 / CBS 148.51 / DSM 1962 / NBRC 6347 / NRRL 1970</strain>
    </source>
</reference>
<feature type="region of interest" description="Disordered" evidence="12">
    <location>
        <begin position="753"/>
        <end position="788"/>
    </location>
</feature>
<comment type="catalytic activity">
    <reaction evidence="10">
        <text>L-seryl-[protein] + ATP = O-phospho-L-seryl-[protein] + ADP + H(+)</text>
        <dbReference type="Rhea" id="RHEA:17989"/>
        <dbReference type="Rhea" id="RHEA-COMP:9863"/>
        <dbReference type="Rhea" id="RHEA-COMP:11604"/>
        <dbReference type="ChEBI" id="CHEBI:15378"/>
        <dbReference type="ChEBI" id="CHEBI:29999"/>
        <dbReference type="ChEBI" id="CHEBI:30616"/>
        <dbReference type="ChEBI" id="CHEBI:83421"/>
        <dbReference type="ChEBI" id="CHEBI:456216"/>
        <dbReference type="EC" id="2.7.11.1"/>
    </reaction>
</comment>
<sequence length="1139" mass="124473">MQSGNDNRQGSTNPFTTVAQRRRGDPNEGSEASLTRRRATTREVRLPRTHPSLPPRPGPPPTGPLPPLPAHAGLTETSLLFPEQRRFIFRWLDQIALPEDCGPANPEDCAEREAPEPEKEVARAPQRSEAGALESGLRGLRIRSHRLAAQQREPTELSFSLVFGEPAQSSPPRALSPSRASSDTLPVEPACREQKDRASPIAMASTNLQVRNADFPTSKHKAIEDAKKMQAIVEEDCNRAGKDVPPYQLQELIGKGNYGRVYKATDVNTKALVAVKIINIEEGDTLNPKLADTYSEFMHEFSTLKKLSESGARNINLNLDALPVGQAMWMVTEYCAGGSVATLMKPTAPGGLQDKWIIPIVREVAEAIYWVHKEGIIHRDIKCANVLVTEAGSVQLCDFGVAGIVESKVDKRTTFIGTLNWMAPELFDPVPSYSTPVDIWAFGSLVYELASGLPPNVMAGFNVHQLGQYIKHHAPRLEGDYSDQIKDLVAFCLVEDPAKRPSIQEIQRHPFIFGTSEQYPTASLANLVKAYKLWEGQGGVRKSLFAPVGVMGPSDYESSTLPSDEWNFSTTVDFDRQLMDTDARAVFDVYGSNVDFELSEQTSRPPKPKQRRRLPPQLQPKTVPLEKVFDPNTISNYEDNSRAYYGRAPPPPMTTTSDLPLRDDSLHSTLRESLIDLDASLHDGGDLSQFVDMATIRAGMRVPSDSENEDVTDFNKAPLSDPADLNPNRRTQEWKFPTMAPPASANPEMSRFPFHEQRTDSNPRPLIFHPTEDPNGFQPEPYDPAPPQPLPDNRASVGSLIDLDEGLVMPEPPRPSTANSDVASVAGSDIGGANPFDLERHASLYQPTQLGIREPSIFISDDSDFARLARASTDDTQSMPPDLFPGSVRSGSQSVSHSRSTSYDDDSYSTSGYESEYLTMGTSTPMSVSDRPSRARTRARSQSGASINSTQLQHPRVAAMNGSGADHADLNGGVPAPPSARVMQGAAGREQVRDEVMRLLASFSEQLTATNASLLPFRFSRTRFGQITAAALTHPRSIHSPAMETRILKVPLAGKDDSALGRWASSSPDGTPDLTTWEVTATDDAVLDPLQEAAHLLRTTDVPVAFPTETVYGLGADATRSAAVRGIYSAKGPALRTTP</sequence>
<dbReference type="InterPro" id="IPR017945">
    <property type="entry name" value="DHBP_synth_RibB-like_a/b_dom"/>
</dbReference>
<comment type="catalytic activity">
    <reaction evidence="9">
        <text>L-threonyl-[protein] + ATP = O-phospho-L-threonyl-[protein] + ADP + H(+)</text>
        <dbReference type="Rhea" id="RHEA:46608"/>
        <dbReference type="Rhea" id="RHEA-COMP:11060"/>
        <dbReference type="Rhea" id="RHEA-COMP:11605"/>
        <dbReference type="ChEBI" id="CHEBI:15378"/>
        <dbReference type="ChEBI" id="CHEBI:30013"/>
        <dbReference type="ChEBI" id="CHEBI:30616"/>
        <dbReference type="ChEBI" id="CHEBI:61977"/>
        <dbReference type="ChEBI" id="CHEBI:456216"/>
        <dbReference type="EC" id="2.7.11.1"/>
    </reaction>
</comment>
<dbReference type="PANTHER" id="PTHR48012:SF10">
    <property type="entry name" value="FI20177P1"/>
    <property type="match status" value="1"/>
</dbReference>
<keyword evidence="4" id="KW-0723">Serine/threonine-protein kinase</keyword>
<dbReference type="GO" id="GO:0005524">
    <property type="term" value="F:ATP binding"/>
    <property type="evidence" value="ECO:0007669"/>
    <property type="project" value="UniProtKB-UniRule"/>
</dbReference>
<dbReference type="InterPro" id="IPR017441">
    <property type="entry name" value="Protein_kinase_ATP_BS"/>
</dbReference>
<feature type="compositionally biased region" description="Low complexity" evidence="12">
    <location>
        <begin position="886"/>
        <end position="901"/>
    </location>
</feature>
<evidence type="ECO:0000256" key="1">
    <source>
        <dbReference type="ARBA" id="ARBA00008874"/>
    </source>
</evidence>
<keyword evidence="15" id="KW-1185">Reference proteome</keyword>
<keyword evidence="6 11" id="KW-0547">Nucleotide-binding</keyword>
<feature type="compositionally biased region" description="Low complexity" evidence="12">
    <location>
        <begin position="908"/>
        <end position="917"/>
    </location>
</feature>
<dbReference type="eggNOG" id="KOG0201">
    <property type="taxonomic scope" value="Eukaryota"/>
</dbReference>
<keyword evidence="7" id="KW-0418">Kinase</keyword>
<dbReference type="GeneID" id="4387039"/>
<feature type="binding site" evidence="11">
    <location>
        <position position="276"/>
    </location>
    <ligand>
        <name>ATP</name>
        <dbReference type="ChEBI" id="CHEBI:30616"/>
    </ligand>
</feature>
<evidence type="ECO:0000256" key="3">
    <source>
        <dbReference type="ARBA" id="ARBA00015492"/>
    </source>
</evidence>
<feature type="compositionally biased region" description="Pro residues" evidence="12">
    <location>
        <begin position="52"/>
        <end position="69"/>
    </location>
</feature>
<feature type="region of interest" description="Disordered" evidence="12">
    <location>
        <begin position="597"/>
        <end position="619"/>
    </location>
</feature>
<evidence type="ECO:0000256" key="9">
    <source>
        <dbReference type="ARBA" id="ARBA00047899"/>
    </source>
</evidence>
<evidence type="ECO:0000256" key="6">
    <source>
        <dbReference type="ARBA" id="ARBA00022741"/>
    </source>
</evidence>
<feature type="region of interest" description="Disordered" evidence="12">
    <location>
        <begin position="871"/>
        <end position="954"/>
    </location>
</feature>
<dbReference type="AlphaFoldDB" id="Q2HFB6"/>
<feature type="region of interest" description="Disordered" evidence="12">
    <location>
        <begin position="102"/>
        <end position="137"/>
    </location>
</feature>
<dbReference type="Gene3D" id="1.10.510.10">
    <property type="entry name" value="Transferase(Phosphotransferase) domain 1"/>
    <property type="match status" value="1"/>
</dbReference>
<dbReference type="GO" id="GO:0005737">
    <property type="term" value="C:cytoplasm"/>
    <property type="evidence" value="ECO:0007669"/>
    <property type="project" value="TreeGrafter"/>
</dbReference>
<dbReference type="STRING" id="306901.Q2HFB6"/>
<dbReference type="OMA" id="YPAETES"/>
<evidence type="ECO:0000256" key="2">
    <source>
        <dbReference type="ARBA" id="ARBA00012513"/>
    </source>
</evidence>
<dbReference type="SMART" id="SM00220">
    <property type="entry name" value="S_TKc"/>
    <property type="match status" value="1"/>
</dbReference>
<evidence type="ECO:0000256" key="11">
    <source>
        <dbReference type="PROSITE-ProRule" id="PRU10141"/>
    </source>
</evidence>
<dbReference type="Pfam" id="PF00069">
    <property type="entry name" value="Pkinase"/>
    <property type="match status" value="1"/>
</dbReference>
<dbReference type="Pfam" id="PF01300">
    <property type="entry name" value="Sua5_yciO_yrdC"/>
    <property type="match status" value="1"/>
</dbReference>
<dbReference type="FunFam" id="1.10.510.10:FF:000670">
    <property type="entry name" value="Serine/threonin protein kinase, putative"/>
    <property type="match status" value="1"/>
</dbReference>
<feature type="compositionally biased region" description="Polar residues" evidence="12">
    <location>
        <begin position="940"/>
        <end position="953"/>
    </location>
</feature>
<feature type="compositionally biased region" description="Basic and acidic residues" evidence="12">
    <location>
        <begin position="109"/>
        <end position="122"/>
    </location>
</feature>
<dbReference type="InParanoid" id="Q2HFB6"/>
<feature type="region of interest" description="Disordered" evidence="12">
    <location>
        <begin position="639"/>
        <end position="660"/>
    </location>
</feature>
<evidence type="ECO:0000256" key="4">
    <source>
        <dbReference type="ARBA" id="ARBA00022527"/>
    </source>
</evidence>
<evidence type="ECO:0000256" key="7">
    <source>
        <dbReference type="ARBA" id="ARBA00022777"/>
    </source>
</evidence>
<feature type="domain" description="Protein kinase" evidence="13">
    <location>
        <begin position="247"/>
        <end position="512"/>
    </location>
</feature>
<accession>Q2HFB6</accession>
<keyword evidence="5" id="KW-0808">Transferase</keyword>
<dbReference type="PROSITE" id="PS00108">
    <property type="entry name" value="PROTEIN_KINASE_ST"/>
    <property type="match status" value="1"/>
</dbReference>
<dbReference type="Gene3D" id="3.90.870.10">
    <property type="entry name" value="DHBP synthase"/>
    <property type="match status" value="1"/>
</dbReference>
<dbReference type="HOGENOM" id="CLU_007561_0_0_1"/>
<dbReference type="InterPro" id="IPR000719">
    <property type="entry name" value="Prot_kinase_dom"/>
</dbReference>
<feature type="region of interest" description="Disordered" evidence="12">
    <location>
        <begin position="1"/>
        <end position="71"/>
    </location>
</feature>
<feature type="compositionally biased region" description="Low complexity" evidence="12">
    <location>
        <begin position="166"/>
        <end position="182"/>
    </location>
</feature>
<dbReference type="GO" id="GO:0004674">
    <property type="term" value="F:protein serine/threonine kinase activity"/>
    <property type="evidence" value="ECO:0007669"/>
    <property type="project" value="UniProtKB-KW"/>
</dbReference>
<dbReference type="PROSITE" id="PS00107">
    <property type="entry name" value="PROTEIN_KINASE_ATP"/>
    <property type="match status" value="1"/>
</dbReference>
<dbReference type="SUPFAM" id="SSF55821">
    <property type="entry name" value="YrdC/RibB"/>
    <property type="match status" value="1"/>
</dbReference>
<dbReference type="OrthoDB" id="248923at2759"/>
<dbReference type="GO" id="GO:0003725">
    <property type="term" value="F:double-stranded RNA binding"/>
    <property type="evidence" value="ECO:0007669"/>
    <property type="project" value="InterPro"/>
</dbReference>
<dbReference type="InterPro" id="IPR011009">
    <property type="entry name" value="Kinase-like_dom_sf"/>
</dbReference>
<comment type="similarity">
    <text evidence="1">Belongs to the protein kinase superfamily. STE Ser/Thr protein kinase family. STE20 subfamily.</text>
</comment>
<evidence type="ECO:0000313" key="15">
    <source>
        <dbReference type="Proteomes" id="UP000001056"/>
    </source>
</evidence>
<dbReference type="SUPFAM" id="SSF56112">
    <property type="entry name" value="Protein kinase-like (PK-like)"/>
    <property type="match status" value="1"/>
</dbReference>
<dbReference type="InterPro" id="IPR008271">
    <property type="entry name" value="Ser/Thr_kinase_AS"/>
</dbReference>
<evidence type="ECO:0000256" key="10">
    <source>
        <dbReference type="ARBA" id="ARBA00048679"/>
    </source>
</evidence>
<evidence type="ECO:0000259" key="13">
    <source>
        <dbReference type="PROSITE" id="PS50011"/>
    </source>
</evidence>
<proteinExistence type="inferred from homology"/>
<name>Q2HFB6_CHAGB</name>
<feature type="compositionally biased region" description="Polar residues" evidence="12">
    <location>
        <begin position="1"/>
        <end position="19"/>
    </location>
</feature>
<gene>
    <name evidence="14" type="ORF">CHGG_01088</name>
</gene>
<dbReference type="InterPro" id="IPR050629">
    <property type="entry name" value="STE20/SPS1-PAK"/>
</dbReference>
<feature type="region of interest" description="Disordered" evidence="12">
    <location>
        <begin position="165"/>
        <end position="197"/>
    </location>
</feature>
<protein>
    <recommendedName>
        <fullName evidence="3">Threonylcarbamoyl-AMP synthase</fullName>
        <ecNumber evidence="2">2.7.11.1</ecNumber>
    </recommendedName>
</protein>
<keyword evidence="8 11" id="KW-0067">ATP-binding</keyword>
<dbReference type="EMBL" id="CH408029">
    <property type="protein sequence ID" value="EAQ92853.1"/>
    <property type="molecule type" value="Genomic_DNA"/>
</dbReference>